<dbReference type="AlphaFoldDB" id="A0A1H9IVY2"/>
<accession>A0A1H9IVY2</accession>
<name>A0A1H9IVY2_9RHOB</name>
<keyword evidence="2" id="KW-1185">Reference proteome</keyword>
<organism evidence="1 2">
    <name type="scientific">Thalassovita taeanensis</name>
    <dbReference type="NCBI Taxonomy" id="657014"/>
    <lineage>
        <taxon>Bacteria</taxon>
        <taxon>Pseudomonadati</taxon>
        <taxon>Pseudomonadota</taxon>
        <taxon>Alphaproteobacteria</taxon>
        <taxon>Rhodobacterales</taxon>
        <taxon>Roseobacteraceae</taxon>
        <taxon>Thalassovita</taxon>
    </lineage>
</organism>
<gene>
    <name evidence="1" type="ORF">SAMN04488092_11348</name>
</gene>
<evidence type="ECO:0000313" key="2">
    <source>
        <dbReference type="Proteomes" id="UP000198634"/>
    </source>
</evidence>
<sequence length="90" mass="10023">MQMKTWENSDGALRPVCGDDMRARHNFQITAIIASGLGKLRDQRQFSFLCHWAITDVGMPCKMTAIRGIVAGNLWALGKFSEIKVEPVSV</sequence>
<evidence type="ECO:0000313" key="1">
    <source>
        <dbReference type="EMBL" id="SEQ78951.1"/>
    </source>
</evidence>
<protein>
    <submittedName>
        <fullName evidence="1">Uncharacterized protein</fullName>
    </submittedName>
</protein>
<dbReference type="Proteomes" id="UP000198634">
    <property type="component" value="Unassembled WGS sequence"/>
</dbReference>
<proteinExistence type="predicted"/>
<dbReference type="EMBL" id="FOEP01000013">
    <property type="protein sequence ID" value="SEQ78951.1"/>
    <property type="molecule type" value="Genomic_DNA"/>
</dbReference>
<reference evidence="1 2" key="1">
    <citation type="submission" date="2016-10" db="EMBL/GenBank/DDBJ databases">
        <authorList>
            <person name="de Groot N.N."/>
        </authorList>
    </citation>
    <scope>NUCLEOTIDE SEQUENCE [LARGE SCALE GENOMIC DNA]</scope>
    <source>
        <strain evidence="1 2">DSM 22007</strain>
    </source>
</reference>